<evidence type="ECO:0000313" key="9">
    <source>
        <dbReference type="EMBL" id="MCF1753133.1"/>
    </source>
</evidence>
<keyword evidence="10" id="KW-1185">Reference proteome</keyword>
<keyword evidence="5 8" id="KW-0812">Transmembrane</keyword>
<evidence type="ECO:0000256" key="4">
    <source>
        <dbReference type="ARBA" id="ARBA00022475"/>
    </source>
</evidence>
<comment type="caution">
    <text evidence="9">The sequence shown here is derived from an EMBL/GenBank/DDBJ whole genome shotgun (WGS) entry which is preliminary data.</text>
</comment>
<comment type="subcellular location">
    <subcellularLocation>
        <location evidence="1">Cell membrane</location>
        <topology evidence="1">Multi-pass membrane protein</topology>
    </subcellularLocation>
</comment>
<feature type="transmembrane region" description="Helical" evidence="8">
    <location>
        <begin position="251"/>
        <end position="277"/>
    </location>
</feature>
<keyword evidence="6 8" id="KW-1133">Transmembrane helix</keyword>
<feature type="transmembrane region" description="Helical" evidence="8">
    <location>
        <begin position="225"/>
        <end position="245"/>
    </location>
</feature>
<dbReference type="Proteomes" id="UP001201449">
    <property type="component" value="Unassembled WGS sequence"/>
</dbReference>
<evidence type="ECO:0000256" key="7">
    <source>
        <dbReference type="ARBA" id="ARBA00023136"/>
    </source>
</evidence>
<feature type="transmembrane region" description="Helical" evidence="8">
    <location>
        <begin position="284"/>
        <end position="302"/>
    </location>
</feature>
<dbReference type="Pfam" id="PF01594">
    <property type="entry name" value="AI-2E_transport"/>
    <property type="match status" value="1"/>
</dbReference>
<evidence type="ECO:0000313" key="10">
    <source>
        <dbReference type="Proteomes" id="UP001201449"/>
    </source>
</evidence>
<evidence type="ECO:0000256" key="5">
    <source>
        <dbReference type="ARBA" id="ARBA00022692"/>
    </source>
</evidence>
<protein>
    <submittedName>
        <fullName evidence="9">AI-2E family transporter</fullName>
    </submittedName>
</protein>
<evidence type="ECO:0000256" key="1">
    <source>
        <dbReference type="ARBA" id="ARBA00004651"/>
    </source>
</evidence>
<keyword evidence="4" id="KW-1003">Cell membrane</keyword>
<feature type="transmembrane region" description="Helical" evidence="8">
    <location>
        <begin position="74"/>
        <end position="93"/>
    </location>
</feature>
<comment type="similarity">
    <text evidence="2">Belongs to the autoinducer-2 exporter (AI-2E) (TC 2.A.86) family.</text>
</comment>
<dbReference type="InterPro" id="IPR002549">
    <property type="entry name" value="AI-2E-like"/>
</dbReference>
<name>A0ABS9BYK0_9BACT</name>
<feature type="transmembrane region" description="Helical" evidence="8">
    <location>
        <begin position="167"/>
        <end position="187"/>
    </location>
</feature>
<feature type="transmembrane region" description="Helical" evidence="8">
    <location>
        <begin position="20"/>
        <end position="38"/>
    </location>
</feature>
<gene>
    <name evidence="9" type="ORF">L0U89_18885</name>
</gene>
<evidence type="ECO:0000256" key="6">
    <source>
        <dbReference type="ARBA" id="ARBA00022989"/>
    </source>
</evidence>
<evidence type="ECO:0000256" key="2">
    <source>
        <dbReference type="ARBA" id="ARBA00009773"/>
    </source>
</evidence>
<evidence type="ECO:0000256" key="8">
    <source>
        <dbReference type="SAM" id="Phobius"/>
    </source>
</evidence>
<dbReference type="RefSeq" id="WP_234862950.1">
    <property type="nucleotide sequence ID" value="NZ_JAKEVZ010000021.1"/>
</dbReference>
<dbReference type="PANTHER" id="PTHR21716">
    <property type="entry name" value="TRANSMEMBRANE PROTEIN"/>
    <property type="match status" value="1"/>
</dbReference>
<keyword evidence="3" id="KW-0813">Transport</keyword>
<sequence>MSSKDQSTSQRPGIDPVFHYAIQLLALALLLVWCFYIIQPFISILVWAAVLSTTLFPLHETLKRKLNNRNALSATIITIFLLVAIIGPGVWILTATAGEFKELVEEFRAGELHVPPPPEKVASWPIVGNKVYGLWTEASSSLSATVSNHQEELRPVLLKFFGLIKSAATGILFFAASIIISGVLLAYSKESGAALRNIAVALAGKNGEKMAENAEITVRNVAKGILGVALLQTILAGFGIVLAGIPFAGIWIALCLILAIIQVGILPISIGVIVYIWGAADTTTAILLTIWMLLVGASDNVLKPIVMGKGAPVPMLVIFIGAIGGFILSGIIGLFTGAIVLSLGYNLATKWMNPTNETRSA</sequence>
<reference evidence="9 10" key="1">
    <citation type="submission" date="2022-01" db="EMBL/GenBank/DDBJ databases">
        <title>Mariniradius saccharolyticus sp. nov., isolated from sediment of a river.</title>
        <authorList>
            <person name="Liu H."/>
        </authorList>
    </citation>
    <scope>NUCLEOTIDE SEQUENCE [LARGE SCALE GENOMIC DNA]</scope>
    <source>
        <strain evidence="9 10">RY-2</strain>
    </source>
</reference>
<keyword evidence="7 8" id="KW-0472">Membrane</keyword>
<dbReference type="EMBL" id="JAKEVZ010000021">
    <property type="protein sequence ID" value="MCF1753133.1"/>
    <property type="molecule type" value="Genomic_DNA"/>
</dbReference>
<organism evidence="9 10">
    <name type="scientific">Mariniradius sediminis</name>
    <dbReference type="NCBI Taxonomy" id="2909237"/>
    <lineage>
        <taxon>Bacteria</taxon>
        <taxon>Pseudomonadati</taxon>
        <taxon>Bacteroidota</taxon>
        <taxon>Cytophagia</taxon>
        <taxon>Cytophagales</taxon>
        <taxon>Cyclobacteriaceae</taxon>
        <taxon>Mariniradius</taxon>
    </lineage>
</organism>
<accession>A0ABS9BYK0</accession>
<feature type="transmembrane region" description="Helical" evidence="8">
    <location>
        <begin position="314"/>
        <end position="343"/>
    </location>
</feature>
<dbReference type="PANTHER" id="PTHR21716:SF67">
    <property type="entry name" value="TRANSPORT PROTEIN YDIK-RELATED"/>
    <property type="match status" value="1"/>
</dbReference>
<evidence type="ECO:0000256" key="3">
    <source>
        <dbReference type="ARBA" id="ARBA00022448"/>
    </source>
</evidence>
<proteinExistence type="inferred from homology"/>